<organism evidence="1 2">
    <name type="scientific">Rhodovulum steppense</name>
    <dbReference type="NCBI Taxonomy" id="540251"/>
    <lineage>
        <taxon>Bacteria</taxon>
        <taxon>Pseudomonadati</taxon>
        <taxon>Pseudomonadota</taxon>
        <taxon>Alphaproteobacteria</taxon>
        <taxon>Rhodobacterales</taxon>
        <taxon>Paracoccaceae</taxon>
        <taxon>Rhodovulum</taxon>
    </lineage>
</organism>
<proteinExistence type="predicted"/>
<evidence type="ECO:0000313" key="1">
    <source>
        <dbReference type="EMBL" id="TCM84992.1"/>
    </source>
</evidence>
<dbReference type="SUPFAM" id="SSF53756">
    <property type="entry name" value="UDP-Glycosyltransferase/glycogen phosphorylase"/>
    <property type="match status" value="1"/>
</dbReference>
<name>A0A4R1YV48_9RHOB</name>
<dbReference type="EMBL" id="SLVM01000009">
    <property type="protein sequence ID" value="TCM84992.1"/>
    <property type="molecule type" value="Genomic_DNA"/>
</dbReference>
<evidence type="ECO:0000313" key="2">
    <source>
        <dbReference type="Proteomes" id="UP000295277"/>
    </source>
</evidence>
<keyword evidence="2" id="KW-1185">Reference proteome</keyword>
<dbReference type="OrthoDB" id="8549922at2"/>
<reference evidence="1 2" key="1">
    <citation type="submission" date="2019-03" db="EMBL/GenBank/DDBJ databases">
        <title>Genomic Encyclopedia of Type Strains, Phase IV (KMG-IV): sequencing the most valuable type-strain genomes for metagenomic binning, comparative biology and taxonomic classification.</title>
        <authorList>
            <person name="Goeker M."/>
        </authorList>
    </citation>
    <scope>NUCLEOTIDE SEQUENCE [LARGE SCALE GENOMIC DNA]</scope>
    <source>
        <strain evidence="1 2">DSM 21153</strain>
    </source>
</reference>
<evidence type="ECO:0008006" key="3">
    <source>
        <dbReference type="Google" id="ProtNLM"/>
    </source>
</evidence>
<accession>A0A4R1YV48</accession>
<dbReference type="Gene3D" id="3.40.50.2000">
    <property type="entry name" value="Glycogen Phosphorylase B"/>
    <property type="match status" value="1"/>
</dbReference>
<protein>
    <recommendedName>
        <fullName evidence="3">Glycosyl transferase family 1</fullName>
    </recommendedName>
</protein>
<dbReference type="AlphaFoldDB" id="A0A4R1YV48"/>
<gene>
    <name evidence="1" type="ORF">EV216_10977</name>
</gene>
<dbReference type="Proteomes" id="UP000295277">
    <property type="component" value="Unassembled WGS sequence"/>
</dbReference>
<sequence>MPFCSAEVGVYFAMIDFMVPTGRESFGQAFVEALAAGKVVMTDPETGAVFGRGVIASRPDDVDAAVERLIADPAAHAAQAAHGQAALDGFSAAAFAVRLKALIGAALRARAA</sequence>
<comment type="caution">
    <text evidence="1">The sequence shown here is derived from an EMBL/GenBank/DDBJ whole genome shotgun (WGS) entry which is preliminary data.</text>
</comment>